<evidence type="ECO:0000256" key="2">
    <source>
        <dbReference type="PROSITE-ProRule" id="PRU00169"/>
    </source>
</evidence>
<accession>A0ABT7KQS6</accession>
<reference evidence="4" key="1">
    <citation type="submission" date="2023-06" db="EMBL/GenBank/DDBJ databases">
        <title>Phylogenetic Diversity of Rhizobium strains.</title>
        <authorList>
            <person name="Moura F.T."/>
            <person name="Helene L.C.F."/>
            <person name="Hungria M."/>
        </authorList>
    </citation>
    <scope>NUCLEOTIDE SEQUENCE</scope>
    <source>
        <strain evidence="4">CCGE524</strain>
    </source>
</reference>
<evidence type="ECO:0000313" key="5">
    <source>
        <dbReference type="Proteomes" id="UP001172630"/>
    </source>
</evidence>
<dbReference type="Pfam" id="PF00072">
    <property type="entry name" value="Response_reg"/>
    <property type="match status" value="1"/>
</dbReference>
<feature type="domain" description="Response regulatory" evidence="3">
    <location>
        <begin position="7"/>
        <end position="121"/>
    </location>
</feature>
<evidence type="ECO:0000259" key="3">
    <source>
        <dbReference type="PROSITE" id="PS50110"/>
    </source>
</evidence>
<dbReference type="PANTHER" id="PTHR44591:SF25">
    <property type="entry name" value="CHEMOTAXIS TWO-COMPONENT RESPONSE REGULATOR"/>
    <property type="match status" value="1"/>
</dbReference>
<dbReference type="SMART" id="SM00448">
    <property type="entry name" value="REC"/>
    <property type="match status" value="1"/>
</dbReference>
<organism evidence="4 5">
    <name type="scientific">Rhizobium calliandrae</name>
    <dbReference type="NCBI Taxonomy" id="1312182"/>
    <lineage>
        <taxon>Bacteria</taxon>
        <taxon>Pseudomonadati</taxon>
        <taxon>Pseudomonadota</taxon>
        <taxon>Alphaproteobacteria</taxon>
        <taxon>Hyphomicrobiales</taxon>
        <taxon>Rhizobiaceae</taxon>
        <taxon>Rhizobium/Agrobacterium group</taxon>
        <taxon>Rhizobium</taxon>
    </lineage>
</organism>
<evidence type="ECO:0000313" key="4">
    <source>
        <dbReference type="EMBL" id="MDL2410462.1"/>
    </source>
</evidence>
<keyword evidence="5" id="KW-1185">Reference proteome</keyword>
<name>A0ABT7KQS6_9HYPH</name>
<dbReference type="Gene3D" id="3.40.50.2300">
    <property type="match status" value="1"/>
</dbReference>
<feature type="modified residue" description="4-aspartylphosphate" evidence="2">
    <location>
        <position position="56"/>
    </location>
</feature>
<dbReference type="SUPFAM" id="SSF52172">
    <property type="entry name" value="CheY-like"/>
    <property type="match status" value="1"/>
</dbReference>
<evidence type="ECO:0000256" key="1">
    <source>
        <dbReference type="ARBA" id="ARBA00022553"/>
    </source>
</evidence>
<gene>
    <name evidence="4" type="ORF">PY650_33760</name>
</gene>
<comment type="caution">
    <text evidence="4">The sequence shown here is derived from an EMBL/GenBank/DDBJ whole genome shotgun (WGS) entry which is preliminary data.</text>
</comment>
<sequence>MNPLHPLVSVVDDDESVRESLPDLLKAFGLRVETFSSAEDFLVSGSVGNTKCLILDVAMPNMTGPELQHELKARGTNVPIVFITGVRDENVRGRLIEDGAIDCLFKPFSHTDLRQALMTALDEG</sequence>
<dbReference type="InterPro" id="IPR050595">
    <property type="entry name" value="Bact_response_regulator"/>
</dbReference>
<dbReference type="PROSITE" id="PS50110">
    <property type="entry name" value="RESPONSE_REGULATORY"/>
    <property type="match status" value="1"/>
</dbReference>
<dbReference type="EMBL" id="JARFYN010000084">
    <property type="protein sequence ID" value="MDL2410462.1"/>
    <property type="molecule type" value="Genomic_DNA"/>
</dbReference>
<dbReference type="InterPro" id="IPR001789">
    <property type="entry name" value="Sig_transdc_resp-reg_receiver"/>
</dbReference>
<protein>
    <submittedName>
        <fullName evidence="4">Response regulator</fullName>
    </submittedName>
</protein>
<dbReference type="RefSeq" id="WP_285884322.1">
    <property type="nucleotide sequence ID" value="NZ_JARFYN010000084.1"/>
</dbReference>
<dbReference type="InterPro" id="IPR011006">
    <property type="entry name" value="CheY-like_superfamily"/>
</dbReference>
<dbReference type="Proteomes" id="UP001172630">
    <property type="component" value="Unassembled WGS sequence"/>
</dbReference>
<dbReference type="PANTHER" id="PTHR44591">
    <property type="entry name" value="STRESS RESPONSE REGULATOR PROTEIN 1"/>
    <property type="match status" value="1"/>
</dbReference>
<keyword evidence="1 2" id="KW-0597">Phosphoprotein</keyword>
<proteinExistence type="predicted"/>